<feature type="compositionally biased region" description="Basic and acidic residues" evidence="1">
    <location>
        <begin position="21"/>
        <end position="30"/>
    </location>
</feature>
<name>A0A915JPX2_ROMCU</name>
<accession>A0A915JPX2</accession>
<dbReference type="AlphaFoldDB" id="A0A915JPX2"/>
<proteinExistence type="predicted"/>
<dbReference type="WBParaSite" id="nRc.2.0.1.t28260-RA">
    <property type="protein sequence ID" value="nRc.2.0.1.t28260-RA"/>
    <property type="gene ID" value="nRc.2.0.1.g28260"/>
</dbReference>
<evidence type="ECO:0000313" key="2">
    <source>
        <dbReference type="Proteomes" id="UP000887565"/>
    </source>
</evidence>
<dbReference type="Proteomes" id="UP000887565">
    <property type="component" value="Unplaced"/>
</dbReference>
<protein>
    <submittedName>
        <fullName evidence="3">Uncharacterized protein</fullName>
    </submittedName>
</protein>
<organism evidence="2 3">
    <name type="scientific">Romanomermis culicivorax</name>
    <name type="common">Nematode worm</name>
    <dbReference type="NCBI Taxonomy" id="13658"/>
    <lineage>
        <taxon>Eukaryota</taxon>
        <taxon>Metazoa</taxon>
        <taxon>Ecdysozoa</taxon>
        <taxon>Nematoda</taxon>
        <taxon>Enoplea</taxon>
        <taxon>Dorylaimia</taxon>
        <taxon>Mermithida</taxon>
        <taxon>Mermithoidea</taxon>
        <taxon>Mermithidae</taxon>
        <taxon>Romanomermis</taxon>
    </lineage>
</organism>
<feature type="compositionally biased region" description="Polar residues" evidence="1">
    <location>
        <begin position="31"/>
        <end position="44"/>
    </location>
</feature>
<feature type="region of interest" description="Disordered" evidence="1">
    <location>
        <begin position="19"/>
        <end position="44"/>
    </location>
</feature>
<evidence type="ECO:0000256" key="1">
    <source>
        <dbReference type="SAM" id="MobiDB-lite"/>
    </source>
</evidence>
<keyword evidence="2" id="KW-1185">Reference proteome</keyword>
<sequence length="109" mass="12249">MGDPELIMPTNFVNAITTRSKAKEVEKKDQAQVQPDGNQGQVVNKENNQDKGLIFFPESLQGAIVSAHLKSDIGLCNEKNIDCHQNDYDYYLESFQEDYGVDGPWILEA</sequence>
<reference evidence="3" key="1">
    <citation type="submission" date="2022-11" db="UniProtKB">
        <authorList>
            <consortium name="WormBaseParasite"/>
        </authorList>
    </citation>
    <scope>IDENTIFICATION</scope>
</reference>
<evidence type="ECO:0000313" key="3">
    <source>
        <dbReference type="WBParaSite" id="nRc.2.0.1.t28260-RA"/>
    </source>
</evidence>